<dbReference type="InterPro" id="IPR001789">
    <property type="entry name" value="Sig_transdc_resp-reg_receiver"/>
</dbReference>
<evidence type="ECO:0000259" key="11">
    <source>
        <dbReference type="PROSITE" id="PS50851"/>
    </source>
</evidence>
<accession>A0A2G6KD41</accession>
<dbReference type="PRINTS" id="PR00344">
    <property type="entry name" value="BCTRLSENSOR"/>
</dbReference>
<feature type="domain" description="HPt" evidence="12">
    <location>
        <begin position="1"/>
        <end position="104"/>
    </location>
</feature>
<dbReference type="InterPro" id="IPR036890">
    <property type="entry name" value="HATPase_C_sf"/>
</dbReference>
<dbReference type="InterPro" id="IPR011006">
    <property type="entry name" value="CheY-like_superfamily"/>
</dbReference>
<dbReference type="Pfam" id="PF01584">
    <property type="entry name" value="CheW"/>
    <property type="match status" value="2"/>
</dbReference>
<evidence type="ECO:0000256" key="2">
    <source>
        <dbReference type="ARBA" id="ARBA00012438"/>
    </source>
</evidence>
<keyword evidence="4" id="KW-0808">Transferase</keyword>
<dbReference type="CDD" id="cd00731">
    <property type="entry name" value="CheA_reg"/>
    <property type="match status" value="1"/>
</dbReference>
<sequence>MTGMDRVLGDFIIESQENLERLDHEFVALEHDPNNEELLASIFRTIHTIKGSAGFLNLTNLEQVSHYTEDVLAKLREHSLMLSDDIVTSLLRAVDCIKAMLIFLEKSGEEGDIDVLDIIVELKKIAANDALPSTKNFLAPSESPHGPGAPMPSQETEPAISQPQKTTVPQTSTHAKDAKTSETPEFALGSVEDTHIHVDIRLLDQLMNLTGELVLSRNQVVQFSTAIEDRNFRAVTQRMNTVVSELQEIVMKTRMRPMKKVFGSFPRLVRDMSKMHGKDVHLIMEGQNTELDRTLLKGVKDPLTHLVRNALDHGIESPDIRTQLGKPATATISIKAYHEGGQVVVEVADDGSGIDVEKVKAKAIREQLISPQQAEEMSERNLLNLIFRPGFSTAEAVTSISGRGVGMDIVKKNLDKIGGIIDIHTKPHQGTVIKIRIPITLAIIPVLMISSGAHRFAIPQMNLEELLMIQADAKEQKGIEEVYGAEVYRLRGELLPLLRLNSILQLPSPKTPIENVHVVVLSAGEIRFGLIVDEVGDTEEIVVKPLSKHIKQLYCYDGATIMGDGKVALIINVNGLFHVTQLTLEDMKKVRQMGVEAQAQLAEDETRGDQRQTIVLFRAGEHEYYGVPLAFVVRLEKFSVSQIEYSGGRQVMQYRNEILPLLRLEDYLHIPHAPDPEMLSLIVFSVEKQIGLVVHDIIDTVEISTHIDTETFQQQGILGSTIVQGHSVLILDIHGLIEMAYPTWYKKFFVSQLTEEDRERVHILLVEDSPFFLNIERSYLQAAGYQVTTAENGEEALETFEHHTFDVVITDIDMPVCNGYEFTRRLKANEAWSYIPVMAVTALTGEKDRERGREAGIDEYQIKLDRDEVLRALEQLILRSRG</sequence>
<dbReference type="InterPro" id="IPR036641">
    <property type="entry name" value="HPT_dom_sf"/>
</dbReference>
<dbReference type="InterPro" id="IPR004105">
    <property type="entry name" value="CheA-like_dim"/>
</dbReference>
<evidence type="ECO:0000313" key="14">
    <source>
        <dbReference type="Proteomes" id="UP000230821"/>
    </source>
</evidence>
<dbReference type="InterPro" id="IPR005467">
    <property type="entry name" value="His_kinase_dom"/>
</dbReference>
<comment type="catalytic activity">
    <reaction evidence="1">
        <text>ATP + protein L-histidine = ADP + protein N-phospho-L-histidine.</text>
        <dbReference type="EC" id="2.7.13.3"/>
    </reaction>
</comment>
<dbReference type="CDD" id="cd17546">
    <property type="entry name" value="REC_hyHK_CKI1_RcsC-like"/>
    <property type="match status" value="1"/>
</dbReference>
<dbReference type="InterPro" id="IPR002545">
    <property type="entry name" value="CheW-lke_dom"/>
</dbReference>
<evidence type="ECO:0000259" key="10">
    <source>
        <dbReference type="PROSITE" id="PS50110"/>
    </source>
</evidence>
<keyword evidence="3 7" id="KW-0597">Phosphoprotein</keyword>
<dbReference type="SUPFAM" id="SSF47384">
    <property type="entry name" value="Homodimeric domain of signal transducing histidine kinase"/>
    <property type="match status" value="1"/>
</dbReference>
<dbReference type="Gene3D" id="1.10.287.560">
    <property type="entry name" value="Histidine kinase CheA-like, homodimeric domain"/>
    <property type="match status" value="1"/>
</dbReference>
<dbReference type="Gene3D" id="1.20.120.160">
    <property type="entry name" value="HPT domain"/>
    <property type="match status" value="1"/>
</dbReference>
<dbReference type="Gene3D" id="2.30.30.40">
    <property type="entry name" value="SH3 Domains"/>
    <property type="match status" value="1"/>
</dbReference>
<dbReference type="InterPro" id="IPR004358">
    <property type="entry name" value="Sig_transdc_His_kin-like_C"/>
</dbReference>
<dbReference type="EMBL" id="PDSK01000096">
    <property type="protein sequence ID" value="PIE33603.1"/>
    <property type="molecule type" value="Genomic_DNA"/>
</dbReference>
<feature type="domain" description="CheW-like" evidence="11">
    <location>
        <begin position="443"/>
        <end position="582"/>
    </location>
</feature>
<dbReference type="AlphaFoldDB" id="A0A2G6KD41"/>
<dbReference type="PANTHER" id="PTHR43395:SF1">
    <property type="entry name" value="CHEMOTAXIS PROTEIN CHEA"/>
    <property type="match status" value="1"/>
</dbReference>
<dbReference type="SUPFAM" id="SSF55874">
    <property type="entry name" value="ATPase domain of HSP90 chaperone/DNA topoisomerase II/histidine kinase"/>
    <property type="match status" value="1"/>
</dbReference>
<dbReference type="SUPFAM" id="SSF47226">
    <property type="entry name" value="Histidine-containing phosphotransfer domain, HPT domain"/>
    <property type="match status" value="1"/>
</dbReference>
<dbReference type="Gene3D" id="2.40.50.180">
    <property type="entry name" value="CheA-289, Domain 4"/>
    <property type="match status" value="1"/>
</dbReference>
<gene>
    <name evidence="13" type="ORF">CSA56_10825</name>
</gene>
<evidence type="ECO:0000256" key="5">
    <source>
        <dbReference type="ARBA" id="ARBA00022777"/>
    </source>
</evidence>
<dbReference type="InterPro" id="IPR003594">
    <property type="entry name" value="HATPase_dom"/>
</dbReference>
<dbReference type="GO" id="GO:0006935">
    <property type="term" value="P:chemotaxis"/>
    <property type="evidence" value="ECO:0007669"/>
    <property type="project" value="InterPro"/>
</dbReference>
<proteinExistence type="predicted"/>
<dbReference type="GO" id="GO:0005737">
    <property type="term" value="C:cytoplasm"/>
    <property type="evidence" value="ECO:0007669"/>
    <property type="project" value="InterPro"/>
</dbReference>
<dbReference type="Pfam" id="PF00072">
    <property type="entry name" value="Response_reg"/>
    <property type="match status" value="1"/>
</dbReference>
<evidence type="ECO:0000256" key="6">
    <source>
        <dbReference type="PROSITE-ProRule" id="PRU00110"/>
    </source>
</evidence>
<dbReference type="InterPro" id="IPR036061">
    <property type="entry name" value="CheW-like_dom_sf"/>
</dbReference>
<evidence type="ECO:0000256" key="8">
    <source>
        <dbReference type="SAM" id="MobiDB-lite"/>
    </source>
</evidence>
<dbReference type="Pfam" id="PF02518">
    <property type="entry name" value="HATPase_c"/>
    <property type="match status" value="1"/>
</dbReference>
<name>A0A2G6KD41_9BACT</name>
<dbReference type="GO" id="GO:0000155">
    <property type="term" value="F:phosphorelay sensor kinase activity"/>
    <property type="evidence" value="ECO:0007669"/>
    <property type="project" value="InterPro"/>
</dbReference>
<dbReference type="PROSITE" id="PS50851">
    <property type="entry name" value="CHEW"/>
    <property type="match status" value="2"/>
</dbReference>
<dbReference type="Gene3D" id="3.30.565.10">
    <property type="entry name" value="Histidine kinase-like ATPase, C-terminal domain"/>
    <property type="match status" value="1"/>
</dbReference>
<dbReference type="SMART" id="SM00387">
    <property type="entry name" value="HATPase_c"/>
    <property type="match status" value="1"/>
</dbReference>
<dbReference type="SMART" id="SM01231">
    <property type="entry name" value="H-kinase_dim"/>
    <property type="match status" value="1"/>
</dbReference>
<feature type="modified residue" description="4-aspartylphosphate" evidence="7">
    <location>
        <position position="811"/>
    </location>
</feature>
<organism evidence="13 14">
    <name type="scientific">candidate division KSB3 bacterium</name>
    <dbReference type="NCBI Taxonomy" id="2044937"/>
    <lineage>
        <taxon>Bacteria</taxon>
        <taxon>candidate division KSB3</taxon>
    </lineage>
</organism>
<dbReference type="InterPro" id="IPR008207">
    <property type="entry name" value="Sig_transdc_His_kin_Hpt_dom"/>
</dbReference>
<dbReference type="SUPFAM" id="SSF50341">
    <property type="entry name" value="CheW-like"/>
    <property type="match status" value="2"/>
</dbReference>
<feature type="domain" description="CheW-like" evidence="11">
    <location>
        <begin position="611"/>
        <end position="742"/>
    </location>
</feature>
<dbReference type="Pfam" id="PF01627">
    <property type="entry name" value="Hpt"/>
    <property type="match status" value="1"/>
</dbReference>
<dbReference type="SMART" id="SM00260">
    <property type="entry name" value="CheW"/>
    <property type="match status" value="2"/>
</dbReference>
<dbReference type="FunFam" id="3.30.565.10:FF:000016">
    <property type="entry name" value="Chemotaxis protein CheA, putative"/>
    <property type="match status" value="1"/>
</dbReference>
<feature type="domain" description="Response regulatory" evidence="10">
    <location>
        <begin position="762"/>
        <end position="878"/>
    </location>
</feature>
<dbReference type="EC" id="2.7.13.3" evidence="2"/>
<dbReference type="CDD" id="cd16916">
    <property type="entry name" value="HATPase_CheA-like"/>
    <property type="match status" value="1"/>
</dbReference>
<feature type="compositionally biased region" description="Polar residues" evidence="8">
    <location>
        <begin position="153"/>
        <end position="173"/>
    </location>
</feature>
<comment type="caution">
    <text evidence="13">The sequence shown here is derived from an EMBL/GenBank/DDBJ whole genome shotgun (WGS) entry which is preliminary data.</text>
</comment>
<dbReference type="Gene3D" id="3.40.50.2300">
    <property type="match status" value="1"/>
</dbReference>
<dbReference type="PANTHER" id="PTHR43395">
    <property type="entry name" value="SENSOR HISTIDINE KINASE CHEA"/>
    <property type="match status" value="1"/>
</dbReference>
<dbReference type="SUPFAM" id="SSF52172">
    <property type="entry name" value="CheY-like"/>
    <property type="match status" value="1"/>
</dbReference>
<feature type="domain" description="Histidine kinase" evidence="9">
    <location>
        <begin position="236"/>
        <end position="441"/>
    </location>
</feature>
<feature type="modified residue" description="Phosphohistidine" evidence="6">
    <location>
        <position position="47"/>
    </location>
</feature>
<dbReference type="CDD" id="cd00088">
    <property type="entry name" value="HPT"/>
    <property type="match status" value="1"/>
</dbReference>
<reference evidence="13 14" key="1">
    <citation type="submission" date="2017-10" db="EMBL/GenBank/DDBJ databases">
        <title>Novel microbial diversity and functional potential in the marine mammal oral microbiome.</title>
        <authorList>
            <person name="Dudek N.K."/>
            <person name="Sun C.L."/>
            <person name="Burstein D."/>
            <person name="Kantor R.S."/>
            <person name="Aliaga Goltsman D.S."/>
            <person name="Bik E.M."/>
            <person name="Thomas B.C."/>
            <person name="Banfield J.F."/>
            <person name="Relman D.A."/>
        </authorList>
    </citation>
    <scope>NUCLEOTIDE SEQUENCE [LARGE SCALE GENOMIC DNA]</scope>
    <source>
        <strain evidence="13">DOLJORAL78_47_16</strain>
    </source>
</reference>
<evidence type="ECO:0000313" key="13">
    <source>
        <dbReference type="EMBL" id="PIE33603.1"/>
    </source>
</evidence>
<evidence type="ECO:0000259" key="12">
    <source>
        <dbReference type="PROSITE" id="PS50894"/>
    </source>
</evidence>
<evidence type="ECO:0000256" key="7">
    <source>
        <dbReference type="PROSITE-ProRule" id="PRU00169"/>
    </source>
</evidence>
<evidence type="ECO:0000256" key="4">
    <source>
        <dbReference type="ARBA" id="ARBA00022679"/>
    </source>
</evidence>
<dbReference type="PROSITE" id="PS50110">
    <property type="entry name" value="RESPONSE_REGULATORY"/>
    <property type="match status" value="1"/>
</dbReference>
<dbReference type="InterPro" id="IPR037006">
    <property type="entry name" value="CheA-like_homodim_sf"/>
</dbReference>
<evidence type="ECO:0000259" key="9">
    <source>
        <dbReference type="PROSITE" id="PS50109"/>
    </source>
</evidence>
<feature type="region of interest" description="Disordered" evidence="8">
    <location>
        <begin position="136"/>
        <end position="185"/>
    </location>
</feature>
<dbReference type="SMART" id="SM00073">
    <property type="entry name" value="HPT"/>
    <property type="match status" value="1"/>
</dbReference>
<evidence type="ECO:0000256" key="1">
    <source>
        <dbReference type="ARBA" id="ARBA00000085"/>
    </source>
</evidence>
<dbReference type="Proteomes" id="UP000230821">
    <property type="component" value="Unassembled WGS sequence"/>
</dbReference>
<evidence type="ECO:0000256" key="3">
    <source>
        <dbReference type="ARBA" id="ARBA00022553"/>
    </source>
</evidence>
<dbReference type="InterPro" id="IPR036097">
    <property type="entry name" value="HisK_dim/P_sf"/>
</dbReference>
<dbReference type="PROSITE" id="PS50109">
    <property type="entry name" value="HIS_KIN"/>
    <property type="match status" value="1"/>
</dbReference>
<dbReference type="InterPro" id="IPR051315">
    <property type="entry name" value="Bact_Chemotaxis_CheA"/>
</dbReference>
<dbReference type="PROSITE" id="PS50894">
    <property type="entry name" value="HPT"/>
    <property type="match status" value="1"/>
</dbReference>
<dbReference type="SMART" id="SM00448">
    <property type="entry name" value="REC"/>
    <property type="match status" value="1"/>
</dbReference>
<dbReference type="Pfam" id="PF02895">
    <property type="entry name" value="H-kinase_dim"/>
    <property type="match status" value="1"/>
</dbReference>
<protein>
    <recommendedName>
        <fullName evidence="2">histidine kinase</fullName>
        <ecNumber evidence="2">2.7.13.3</ecNumber>
    </recommendedName>
</protein>
<keyword evidence="5" id="KW-0418">Kinase</keyword>